<keyword evidence="4" id="KW-0732">Signal</keyword>
<keyword evidence="3" id="KW-0272">Extracellular matrix</keyword>
<evidence type="ECO:0000256" key="5">
    <source>
        <dbReference type="ARBA" id="ARBA00022737"/>
    </source>
</evidence>
<evidence type="ECO:0008006" key="14">
    <source>
        <dbReference type="Google" id="ProtNLM"/>
    </source>
</evidence>
<evidence type="ECO:0000256" key="1">
    <source>
        <dbReference type="ARBA" id="ARBA00004498"/>
    </source>
</evidence>
<accession>A0A5N3UZK0</accession>
<organism evidence="12 13">
    <name type="scientific">Muntiacus muntjak</name>
    <name type="common">Barking deer</name>
    <name type="synonym">Indian muntjac</name>
    <dbReference type="NCBI Taxonomy" id="9888"/>
    <lineage>
        <taxon>Eukaryota</taxon>
        <taxon>Metazoa</taxon>
        <taxon>Chordata</taxon>
        <taxon>Craniata</taxon>
        <taxon>Vertebrata</taxon>
        <taxon>Euteleostomi</taxon>
        <taxon>Mammalia</taxon>
        <taxon>Eutheria</taxon>
        <taxon>Laurasiatheria</taxon>
        <taxon>Artiodactyla</taxon>
        <taxon>Ruminantia</taxon>
        <taxon>Pecora</taxon>
        <taxon>Cervidae</taxon>
        <taxon>Muntiacinae</taxon>
        <taxon>Muntiacus</taxon>
    </lineage>
</organism>
<evidence type="ECO:0000256" key="2">
    <source>
        <dbReference type="ARBA" id="ARBA00022525"/>
    </source>
</evidence>
<dbReference type="InterPro" id="IPR002223">
    <property type="entry name" value="Kunitz_BPTI"/>
</dbReference>
<evidence type="ECO:0000256" key="8">
    <source>
        <dbReference type="ARBA" id="ARBA00023157"/>
    </source>
</evidence>
<dbReference type="GO" id="GO:0005581">
    <property type="term" value="C:collagen trimer"/>
    <property type="evidence" value="ECO:0007669"/>
    <property type="project" value="UniProtKB-KW"/>
</dbReference>
<dbReference type="PRINTS" id="PR00453">
    <property type="entry name" value="VWFADOMAIN"/>
</dbReference>
<feature type="region of interest" description="Disordered" evidence="9">
    <location>
        <begin position="508"/>
        <end position="585"/>
    </location>
</feature>
<feature type="domain" description="VWFA" evidence="10">
    <location>
        <begin position="612"/>
        <end position="792"/>
    </location>
</feature>
<keyword evidence="8" id="KW-1015">Disulfide bond</keyword>
<evidence type="ECO:0000256" key="9">
    <source>
        <dbReference type="SAM" id="MobiDB-lite"/>
    </source>
</evidence>
<feature type="domain" description="BPTI/Kunitz inhibitor" evidence="11">
    <location>
        <begin position="909"/>
        <end position="959"/>
    </location>
</feature>
<evidence type="ECO:0000256" key="6">
    <source>
        <dbReference type="ARBA" id="ARBA00022889"/>
    </source>
</evidence>
<dbReference type="Pfam" id="PF00092">
    <property type="entry name" value="VWA"/>
    <property type="match status" value="1"/>
</dbReference>
<dbReference type="CDD" id="cd01472">
    <property type="entry name" value="vWA_collagen"/>
    <property type="match status" value="1"/>
</dbReference>
<feature type="region of interest" description="Disordered" evidence="9">
    <location>
        <begin position="249"/>
        <end position="269"/>
    </location>
</feature>
<dbReference type="PROSITE" id="PS50234">
    <property type="entry name" value="VWFA"/>
    <property type="match status" value="1"/>
</dbReference>
<feature type="compositionally biased region" description="Low complexity" evidence="9">
    <location>
        <begin position="852"/>
        <end position="870"/>
    </location>
</feature>
<comment type="subcellular location">
    <subcellularLocation>
        <location evidence="1">Secreted</location>
        <location evidence="1">Extracellular space</location>
        <location evidence="1">Extracellular matrix</location>
    </subcellularLocation>
</comment>
<dbReference type="Gene3D" id="4.10.410.10">
    <property type="entry name" value="Pancreatic trypsin inhibitor Kunitz domain"/>
    <property type="match status" value="1"/>
</dbReference>
<feature type="region of interest" description="Disordered" evidence="9">
    <location>
        <begin position="841"/>
        <end position="894"/>
    </location>
</feature>
<feature type="compositionally biased region" description="Basic and acidic residues" evidence="9">
    <location>
        <begin position="549"/>
        <end position="567"/>
    </location>
</feature>
<dbReference type="FunFam" id="3.40.50.410:FF:000003">
    <property type="entry name" value="Collagen type VI alpha 3 chain"/>
    <property type="match status" value="1"/>
</dbReference>
<keyword evidence="2" id="KW-0964">Secreted</keyword>
<dbReference type="FunFam" id="4.10.410.10:FF:000020">
    <property type="entry name" value="Collagen, type VI, alpha 3"/>
    <property type="match status" value="1"/>
</dbReference>
<dbReference type="InterPro" id="IPR020901">
    <property type="entry name" value="Prtase_inh_Kunz-CS"/>
</dbReference>
<gene>
    <name evidence="12" type="ORF">FD754_019228</name>
</gene>
<dbReference type="GO" id="GO:0007155">
    <property type="term" value="P:cell adhesion"/>
    <property type="evidence" value="ECO:0007669"/>
    <property type="project" value="UniProtKB-KW"/>
</dbReference>
<dbReference type="SUPFAM" id="SSF57362">
    <property type="entry name" value="BPTI-like"/>
    <property type="match status" value="1"/>
</dbReference>
<dbReference type="InterPro" id="IPR050525">
    <property type="entry name" value="ECM_Assembly_Org"/>
</dbReference>
<keyword evidence="7" id="KW-0176">Collagen</keyword>
<evidence type="ECO:0000313" key="12">
    <source>
        <dbReference type="EMBL" id="KAB0342302.1"/>
    </source>
</evidence>
<feature type="compositionally biased region" description="Low complexity" evidence="9">
    <location>
        <begin position="569"/>
        <end position="582"/>
    </location>
</feature>
<dbReference type="PROSITE" id="PS00280">
    <property type="entry name" value="BPTI_KUNITZ_1"/>
    <property type="match status" value="1"/>
</dbReference>
<feature type="compositionally biased region" description="Basic and acidic residues" evidence="9">
    <location>
        <begin position="257"/>
        <end position="269"/>
    </location>
</feature>
<evidence type="ECO:0000313" key="13">
    <source>
        <dbReference type="Proteomes" id="UP000326458"/>
    </source>
</evidence>
<dbReference type="EMBL" id="VCEA01000003">
    <property type="protein sequence ID" value="KAB0342302.1"/>
    <property type="molecule type" value="Genomic_DNA"/>
</dbReference>
<dbReference type="AlphaFoldDB" id="A0A5N3UZK0"/>
<protein>
    <recommendedName>
        <fullName evidence="14">Collagen alpha-1(XXVIII) chain</fullName>
    </recommendedName>
</protein>
<keyword evidence="5" id="KW-0677">Repeat</keyword>
<dbReference type="InterPro" id="IPR036465">
    <property type="entry name" value="vWFA_dom_sf"/>
</dbReference>
<evidence type="ECO:0000256" key="7">
    <source>
        <dbReference type="ARBA" id="ARBA00023119"/>
    </source>
</evidence>
<dbReference type="GO" id="GO:0004867">
    <property type="term" value="F:serine-type endopeptidase inhibitor activity"/>
    <property type="evidence" value="ECO:0007669"/>
    <property type="project" value="InterPro"/>
</dbReference>
<evidence type="ECO:0000256" key="4">
    <source>
        <dbReference type="ARBA" id="ARBA00022729"/>
    </source>
</evidence>
<dbReference type="SMART" id="SM00131">
    <property type="entry name" value="KU"/>
    <property type="match status" value="1"/>
</dbReference>
<dbReference type="PANTHER" id="PTHR24020">
    <property type="entry name" value="COLLAGEN ALPHA"/>
    <property type="match status" value="1"/>
</dbReference>
<dbReference type="InterPro" id="IPR002035">
    <property type="entry name" value="VWF_A"/>
</dbReference>
<dbReference type="PRINTS" id="PR00759">
    <property type="entry name" value="BASICPTASE"/>
</dbReference>
<keyword evidence="6" id="KW-0130">Cell adhesion</keyword>
<dbReference type="PANTHER" id="PTHR24020:SF20">
    <property type="entry name" value="PH DOMAIN-CONTAINING PROTEIN"/>
    <property type="match status" value="1"/>
</dbReference>
<dbReference type="Pfam" id="PF00014">
    <property type="entry name" value="Kunitz_BPTI"/>
    <property type="match status" value="1"/>
</dbReference>
<evidence type="ECO:0000259" key="10">
    <source>
        <dbReference type="PROSITE" id="PS50234"/>
    </source>
</evidence>
<evidence type="ECO:0000259" key="11">
    <source>
        <dbReference type="PROSITE" id="PS50279"/>
    </source>
</evidence>
<dbReference type="Proteomes" id="UP000326458">
    <property type="component" value="Unassembled WGS sequence"/>
</dbReference>
<evidence type="ECO:0000256" key="3">
    <source>
        <dbReference type="ARBA" id="ARBA00022530"/>
    </source>
</evidence>
<dbReference type="Gene3D" id="3.40.50.410">
    <property type="entry name" value="von Willebrand factor, type A domain"/>
    <property type="match status" value="1"/>
</dbReference>
<keyword evidence="13" id="KW-1185">Reference proteome</keyword>
<dbReference type="PROSITE" id="PS50279">
    <property type="entry name" value="BPTI_KUNITZ_2"/>
    <property type="match status" value="1"/>
</dbReference>
<dbReference type="InterPro" id="IPR036880">
    <property type="entry name" value="Kunitz_BPTI_sf"/>
</dbReference>
<sequence>MLKLKLQYFGHLMQRVDSLEKSLMLGGIGGRRRRGQQRMRWLDGITDSIDMSLSKLWELNFLKRYVFIGRCDFVFKLFHLVSLFLGLRYAAHSCVFSGIARHLLGLSSASLKLVSGLRKFCMCDNKHQPGGHYAKLADGGPGVKCGCNPPLALTHGPIQFGKPGISRHKGRKMTSNIRPENMREPETDLGAQTVKGLCGSPEPSSSSCIHGGPISCCGGGLCGLPGQQLPPSLQPGCTTEVACAVSRISPGGGHGNPLHERGKPGRKADVAEELSCLEPRTEEPNGPQSMGQENNCSPQNIQGKPALLTTGKALVSPFTYLTLSFIGALAPSGKGHVVWAEDGSLALPEQWDLPRGLGPGFIPADFPCCFPSAATPWIYMCSPSRSPLPPPSLSHPSGSGIAGSYGSSISRMPGISYIMRNAGLEEAQTGIQIAGRNINKLRYADDTTLMAERSLGLQGDPTILPSQPAARGIGSGVGGGGWEGGSRGNMWDLTSLTRGQTHTPCCTGRQSLNPGPPGGLHDAVLKGEQGPPGFPGPKGMTGHGLPGQKGEHGERGDVGKKGDKGEIGDPGPQGEQGLQGPKGDQGLTKEEIIKLIFEICGCGRKCKETPLELLFVIDSSESVGLKNFQIIKNFVKTLTDRVALDLTTTRIGIINYSHKVEEVAHLTQFSSKDDLKRAVDNMQYLGEGTYTATALHAANRMFEAAKPGVKKVALVITDGQTDSRDEKNLTEVVKNASDINVEIFVIGVVKRNDPNFHIFHQEMNLIATDPDSEHVYLFDDFITLEDTLKQKLFTKSCEDFEAYLFHILGSSPLQPGFGISGEEHHESTPEPQKEITESVRVSGAQGRENEPSEWTWTASPAAAPSPEAATIPGPVLRPPEDQAKGLGTRAPSSTLNVEPANFVQKDPRCLEPLQPGTCSEYVVRWYYDKQVNSCARFWFSGCKGSGNRFNSEKECEEICIQG</sequence>
<reference evidence="12 13" key="1">
    <citation type="submission" date="2019-06" db="EMBL/GenBank/DDBJ databases">
        <title>Discovery of a novel chromosome fission-fusion reversal in muntjac.</title>
        <authorList>
            <person name="Mudd A.B."/>
            <person name="Bredeson J.V."/>
            <person name="Baum R."/>
            <person name="Hockemeyer D."/>
            <person name="Rokhsar D.S."/>
        </authorList>
    </citation>
    <scope>NUCLEOTIDE SEQUENCE [LARGE SCALE GENOMIC DNA]</scope>
    <source>
        <strain evidence="12">UTSW_UCB_Mm</strain>
        <tissue evidence="12">Fibroblast cell line</tissue>
    </source>
</reference>
<dbReference type="SMART" id="SM00327">
    <property type="entry name" value="VWA"/>
    <property type="match status" value="1"/>
</dbReference>
<comment type="caution">
    <text evidence="12">The sequence shown here is derived from an EMBL/GenBank/DDBJ whole genome shotgun (WGS) entry which is preliminary data.</text>
</comment>
<proteinExistence type="predicted"/>
<dbReference type="SUPFAM" id="SSF53300">
    <property type="entry name" value="vWA-like"/>
    <property type="match status" value="1"/>
</dbReference>
<name>A0A5N3UZK0_MUNMU</name>